<evidence type="ECO:0000256" key="10">
    <source>
        <dbReference type="RuleBase" id="RU000688"/>
    </source>
</evidence>
<evidence type="ECO:0000256" key="3">
    <source>
        <dbReference type="ARBA" id="ARBA00022692"/>
    </source>
</evidence>
<evidence type="ECO:0000313" key="14">
    <source>
        <dbReference type="EMBL" id="CAF0797161.1"/>
    </source>
</evidence>
<keyword evidence="8 10" id="KW-0675">Receptor</keyword>
<dbReference type="InterPro" id="IPR017452">
    <property type="entry name" value="GPCR_Rhodpsn_7TM"/>
</dbReference>
<comment type="similarity">
    <text evidence="10">Belongs to the G-protein coupled receptor 1 family.</text>
</comment>
<dbReference type="Pfam" id="PF00001">
    <property type="entry name" value="7tm_1"/>
    <property type="match status" value="1"/>
</dbReference>
<protein>
    <recommendedName>
        <fullName evidence="13">G-protein coupled receptors family 1 profile domain-containing protein</fullName>
    </recommendedName>
</protein>
<reference evidence="14" key="1">
    <citation type="submission" date="2021-02" db="EMBL/GenBank/DDBJ databases">
        <authorList>
            <person name="Nowell W R."/>
        </authorList>
    </citation>
    <scope>NUCLEOTIDE SEQUENCE</scope>
</reference>
<evidence type="ECO:0000256" key="2">
    <source>
        <dbReference type="ARBA" id="ARBA00022475"/>
    </source>
</evidence>
<keyword evidence="6 12" id="KW-0472">Membrane</keyword>
<comment type="subcellular location">
    <subcellularLocation>
        <location evidence="1">Cell membrane</location>
        <topology evidence="1">Multi-pass membrane protein</topology>
    </subcellularLocation>
</comment>
<feature type="transmembrane region" description="Helical" evidence="12">
    <location>
        <begin position="198"/>
        <end position="219"/>
    </location>
</feature>
<evidence type="ECO:0000256" key="7">
    <source>
        <dbReference type="ARBA" id="ARBA00023157"/>
    </source>
</evidence>
<evidence type="ECO:0000256" key="1">
    <source>
        <dbReference type="ARBA" id="ARBA00004651"/>
    </source>
</evidence>
<feature type="transmembrane region" description="Helical" evidence="12">
    <location>
        <begin position="161"/>
        <end position="183"/>
    </location>
</feature>
<keyword evidence="5 10" id="KW-0297">G-protein coupled receptor</keyword>
<feature type="transmembrane region" description="Helical" evidence="12">
    <location>
        <begin position="12"/>
        <end position="31"/>
    </location>
</feature>
<proteinExistence type="inferred from homology"/>
<dbReference type="GO" id="GO:0004930">
    <property type="term" value="F:G protein-coupled receptor activity"/>
    <property type="evidence" value="ECO:0007669"/>
    <property type="project" value="UniProtKB-KW"/>
</dbReference>
<dbReference type="OrthoDB" id="10010417at2759"/>
<evidence type="ECO:0000256" key="8">
    <source>
        <dbReference type="ARBA" id="ARBA00023170"/>
    </source>
</evidence>
<dbReference type="PROSITE" id="PS50262">
    <property type="entry name" value="G_PROTEIN_RECEP_F1_2"/>
    <property type="match status" value="1"/>
</dbReference>
<dbReference type="SUPFAM" id="SSF81321">
    <property type="entry name" value="Family A G protein-coupled receptor-like"/>
    <property type="match status" value="1"/>
</dbReference>
<accession>A0A813S9L2</accession>
<organism evidence="14 16">
    <name type="scientific">Didymodactylos carnosus</name>
    <dbReference type="NCBI Taxonomy" id="1234261"/>
    <lineage>
        <taxon>Eukaryota</taxon>
        <taxon>Metazoa</taxon>
        <taxon>Spiralia</taxon>
        <taxon>Gnathifera</taxon>
        <taxon>Rotifera</taxon>
        <taxon>Eurotatoria</taxon>
        <taxon>Bdelloidea</taxon>
        <taxon>Philodinida</taxon>
        <taxon>Philodinidae</taxon>
        <taxon>Didymodactylos</taxon>
    </lineage>
</organism>
<keyword evidence="2" id="KW-1003">Cell membrane</keyword>
<dbReference type="PROSITE" id="PS00237">
    <property type="entry name" value="G_PROTEIN_RECEP_F1_1"/>
    <property type="match status" value="1"/>
</dbReference>
<dbReference type="GO" id="GO:0005886">
    <property type="term" value="C:plasma membrane"/>
    <property type="evidence" value="ECO:0007669"/>
    <property type="project" value="UniProtKB-SubCell"/>
</dbReference>
<comment type="caution">
    <text evidence="14">The sequence shown here is derived from an EMBL/GenBank/DDBJ whole genome shotgun (WGS) entry which is preliminary data.</text>
</comment>
<feature type="transmembrane region" description="Helical" evidence="12">
    <location>
        <begin position="125"/>
        <end position="149"/>
    </location>
</feature>
<evidence type="ECO:0000256" key="12">
    <source>
        <dbReference type="SAM" id="Phobius"/>
    </source>
</evidence>
<name>A0A813S9L2_9BILA</name>
<evidence type="ECO:0000256" key="11">
    <source>
        <dbReference type="SAM" id="MobiDB-lite"/>
    </source>
</evidence>
<evidence type="ECO:0000256" key="4">
    <source>
        <dbReference type="ARBA" id="ARBA00022989"/>
    </source>
</evidence>
<dbReference type="GO" id="GO:0001591">
    <property type="term" value="F:dopamine neurotransmitter receptor activity, coupled via Gi/Go"/>
    <property type="evidence" value="ECO:0007669"/>
    <property type="project" value="TreeGrafter"/>
</dbReference>
<keyword evidence="7" id="KW-1015">Disulfide bond</keyword>
<evidence type="ECO:0000313" key="16">
    <source>
        <dbReference type="Proteomes" id="UP000663829"/>
    </source>
</evidence>
<dbReference type="Proteomes" id="UP000681722">
    <property type="component" value="Unassembled WGS sequence"/>
</dbReference>
<dbReference type="InterPro" id="IPR000276">
    <property type="entry name" value="GPCR_Rhodpsn"/>
</dbReference>
<dbReference type="PRINTS" id="PR00237">
    <property type="entry name" value="GPCRRHODOPSN"/>
</dbReference>
<feature type="transmembrane region" description="Helical" evidence="12">
    <location>
        <begin position="240"/>
        <end position="259"/>
    </location>
</feature>
<sequence length="539" mass="60685">MLRGQFETSIASTTIITTTTITTNIIIHIKFKNTNNKEKQKKIFSFFISNVQKSTIVVIIVYLYNNNFLLLPSSPNIIINIMQQANDTLSLILPIPTDINELYILNDTFTSPSISTIINKNSSSYWAFSLIIFPILTIFGNILVVISVYREKSLHTITNYFVVSLAIADITVASIVMPFAIYLEFNKVWELSDRLCDFWVASDCMACTASILNLVAIAVDRYIAVTKPLKYARHKNPRRVSIMIVVVWLISFFIALPIVSGVNKSDVEPFSRFKGNCSFFNNKFLIFSSLGSFFIPCIIIFAIYYRIFMVIMARAQKNRKYLRPKAAIELAAKQHRTTANDLLLQLFRDRRPKGTATVTEPIVVNNTLDDNTYKTPMPPLATTIHNADHLTLKLTAPVLPSIVAGSLNITSSSGDIPDDERDDIALFLHHNGSFDNDIITKPSSSIQEQQQKHTASQTEQNHNNRRLKTRLKNKDEIITTTAITSVLEITPTNNASSIVKNNKDIAKAAKRKAHSHQKKERKATKTLVIVLICYCLSGL</sequence>
<evidence type="ECO:0000256" key="5">
    <source>
        <dbReference type="ARBA" id="ARBA00023040"/>
    </source>
</evidence>
<evidence type="ECO:0000256" key="9">
    <source>
        <dbReference type="ARBA" id="ARBA00023224"/>
    </source>
</evidence>
<dbReference type="EMBL" id="CAJNOQ010000403">
    <property type="protein sequence ID" value="CAF0797161.1"/>
    <property type="molecule type" value="Genomic_DNA"/>
</dbReference>
<dbReference type="Proteomes" id="UP000663829">
    <property type="component" value="Unassembled WGS sequence"/>
</dbReference>
<dbReference type="PANTHER" id="PTHR24248:SF125">
    <property type="entry name" value="DOPAMINE D2-LIKE RECEPTOR"/>
    <property type="match status" value="1"/>
</dbReference>
<keyword evidence="16" id="KW-1185">Reference proteome</keyword>
<dbReference type="FunFam" id="1.20.1070.10:FF:000523">
    <property type="entry name" value="5-hydroxytryptamine receptor 2B"/>
    <property type="match status" value="1"/>
</dbReference>
<feature type="region of interest" description="Disordered" evidence="11">
    <location>
        <begin position="445"/>
        <end position="465"/>
    </location>
</feature>
<keyword evidence="4 12" id="KW-1133">Transmembrane helix</keyword>
<dbReference type="PANTHER" id="PTHR24248">
    <property type="entry name" value="ADRENERGIC RECEPTOR-RELATED G-PROTEIN COUPLED RECEPTOR"/>
    <property type="match status" value="1"/>
</dbReference>
<keyword evidence="9 10" id="KW-0807">Transducer</keyword>
<feature type="domain" description="G-protein coupled receptors family 1 profile" evidence="13">
    <location>
        <begin position="140"/>
        <end position="539"/>
    </location>
</feature>
<dbReference type="Gene3D" id="1.20.1070.10">
    <property type="entry name" value="Rhodopsin 7-helix transmembrane proteins"/>
    <property type="match status" value="1"/>
</dbReference>
<evidence type="ECO:0000313" key="15">
    <source>
        <dbReference type="EMBL" id="CAF3581905.1"/>
    </source>
</evidence>
<dbReference type="EMBL" id="CAJOBC010000403">
    <property type="protein sequence ID" value="CAF3581905.1"/>
    <property type="molecule type" value="Genomic_DNA"/>
</dbReference>
<evidence type="ECO:0000259" key="13">
    <source>
        <dbReference type="PROSITE" id="PS50262"/>
    </source>
</evidence>
<dbReference type="AlphaFoldDB" id="A0A813S9L2"/>
<evidence type="ECO:0000256" key="6">
    <source>
        <dbReference type="ARBA" id="ARBA00023136"/>
    </source>
</evidence>
<feature type="compositionally biased region" description="Polar residues" evidence="11">
    <location>
        <begin position="445"/>
        <end position="461"/>
    </location>
</feature>
<dbReference type="GO" id="GO:0045202">
    <property type="term" value="C:synapse"/>
    <property type="evidence" value="ECO:0007669"/>
    <property type="project" value="GOC"/>
</dbReference>
<gene>
    <name evidence="14" type="ORF">GPM918_LOCUS3317</name>
    <name evidence="15" type="ORF">SRO942_LOCUS3317</name>
</gene>
<feature type="transmembrane region" description="Helical" evidence="12">
    <location>
        <begin position="43"/>
        <end position="64"/>
    </location>
</feature>
<keyword evidence="3 10" id="KW-0812">Transmembrane</keyword>
<feature type="transmembrane region" description="Helical" evidence="12">
    <location>
        <begin position="293"/>
        <end position="313"/>
    </location>
</feature>